<feature type="domain" description="Carbohydrate kinase FGGY N-terminal" evidence="1">
    <location>
        <begin position="8"/>
        <end position="48"/>
    </location>
</feature>
<dbReference type="InterPro" id="IPR018484">
    <property type="entry name" value="FGGY_N"/>
</dbReference>
<dbReference type="STRING" id="109376.A0A0D3A0M7"/>
<name>A0A0D3A0M7_BRAOL</name>
<sequence length="48" mass="5129">MTGSVNGGLHVTDVTNASRTMLMNLKTLSCDEDTLKTLGIPAEILPRL</sequence>
<protein>
    <recommendedName>
        <fullName evidence="1">Carbohydrate kinase FGGY N-terminal domain-containing protein</fullName>
    </recommendedName>
</protein>
<evidence type="ECO:0000259" key="1">
    <source>
        <dbReference type="Pfam" id="PF00370"/>
    </source>
</evidence>
<dbReference type="eggNOG" id="KOG2517">
    <property type="taxonomic scope" value="Eukaryota"/>
</dbReference>
<evidence type="ECO:0000313" key="3">
    <source>
        <dbReference type="Proteomes" id="UP000032141"/>
    </source>
</evidence>
<dbReference type="HOGENOM" id="CLU_3160696_0_0_1"/>
<dbReference type="Proteomes" id="UP000032141">
    <property type="component" value="Unassembled WGS sequence"/>
</dbReference>
<organism evidence="2 3">
    <name type="scientific">Brassica oleracea var. oleracea</name>
    <dbReference type="NCBI Taxonomy" id="109376"/>
    <lineage>
        <taxon>Eukaryota</taxon>
        <taxon>Viridiplantae</taxon>
        <taxon>Streptophyta</taxon>
        <taxon>Embryophyta</taxon>
        <taxon>Tracheophyta</taxon>
        <taxon>Spermatophyta</taxon>
        <taxon>Magnoliopsida</taxon>
        <taxon>eudicotyledons</taxon>
        <taxon>Gunneridae</taxon>
        <taxon>Pentapetalae</taxon>
        <taxon>rosids</taxon>
        <taxon>malvids</taxon>
        <taxon>Brassicales</taxon>
        <taxon>Brassicaceae</taxon>
        <taxon>Brassiceae</taxon>
        <taxon>Brassica</taxon>
    </lineage>
</organism>
<dbReference type="AlphaFoldDB" id="A0A0D3A0M7"/>
<dbReference type="InterPro" id="IPR043129">
    <property type="entry name" value="ATPase_NBD"/>
</dbReference>
<dbReference type="GO" id="GO:0005975">
    <property type="term" value="P:carbohydrate metabolic process"/>
    <property type="evidence" value="ECO:0007669"/>
    <property type="project" value="InterPro"/>
</dbReference>
<reference evidence="2" key="1">
    <citation type="journal article" date="2014" name="Genome Biol.">
        <title>Transcriptome and methylome profiling reveals relics of genome dominance in the mesopolyploid Brassica oleracea.</title>
        <authorList>
            <person name="Parkin I.A."/>
            <person name="Koh C."/>
            <person name="Tang H."/>
            <person name="Robinson S.J."/>
            <person name="Kagale S."/>
            <person name="Clarke W.E."/>
            <person name="Town C.D."/>
            <person name="Nixon J."/>
            <person name="Krishnakumar V."/>
            <person name="Bidwell S.L."/>
            <person name="Denoeud F."/>
            <person name="Belcram H."/>
            <person name="Links M.G."/>
            <person name="Just J."/>
            <person name="Clarke C."/>
            <person name="Bender T."/>
            <person name="Huebert T."/>
            <person name="Mason A.S."/>
            <person name="Pires J.C."/>
            <person name="Barker G."/>
            <person name="Moore J."/>
            <person name="Walley P.G."/>
            <person name="Manoli S."/>
            <person name="Batley J."/>
            <person name="Edwards D."/>
            <person name="Nelson M.N."/>
            <person name="Wang X."/>
            <person name="Paterson A.H."/>
            <person name="King G."/>
            <person name="Bancroft I."/>
            <person name="Chalhoub B."/>
            <person name="Sharpe A.G."/>
        </authorList>
    </citation>
    <scope>NUCLEOTIDE SEQUENCE [LARGE SCALE GENOMIC DNA]</scope>
    <source>
        <strain evidence="2">cv. TO1000</strain>
    </source>
</reference>
<dbReference type="Pfam" id="PF00370">
    <property type="entry name" value="FGGY_N"/>
    <property type="match status" value="1"/>
</dbReference>
<dbReference type="Gene3D" id="3.30.420.40">
    <property type="match status" value="1"/>
</dbReference>
<dbReference type="SUPFAM" id="SSF53067">
    <property type="entry name" value="Actin-like ATPase domain"/>
    <property type="match status" value="1"/>
</dbReference>
<proteinExistence type="predicted"/>
<dbReference type="Gramene" id="Bo19109s010.1">
    <property type="protein sequence ID" value="Bo19109s010.1"/>
    <property type="gene ID" value="Bo19109s010"/>
</dbReference>
<keyword evidence="3" id="KW-1185">Reference proteome</keyword>
<evidence type="ECO:0000313" key="2">
    <source>
        <dbReference type="EnsemblPlants" id="Bo19109s010.1"/>
    </source>
</evidence>
<reference evidence="2" key="2">
    <citation type="submission" date="2015-06" db="UniProtKB">
        <authorList>
            <consortium name="EnsemblPlants"/>
        </authorList>
    </citation>
    <scope>IDENTIFICATION</scope>
</reference>
<dbReference type="GO" id="GO:0016301">
    <property type="term" value="F:kinase activity"/>
    <property type="evidence" value="ECO:0007669"/>
    <property type="project" value="InterPro"/>
</dbReference>
<accession>A0A0D3A0M7</accession>
<dbReference type="EnsemblPlants" id="Bo19109s010.1">
    <property type="protein sequence ID" value="Bo19109s010.1"/>
    <property type="gene ID" value="Bo19109s010"/>
</dbReference>